<dbReference type="KEGG" id="saci:Sinac_4234"/>
<organism evidence="1 2">
    <name type="scientific">Singulisphaera acidiphila (strain ATCC BAA-1392 / DSM 18658 / VKM B-2454 / MOB10)</name>
    <dbReference type="NCBI Taxonomy" id="886293"/>
    <lineage>
        <taxon>Bacteria</taxon>
        <taxon>Pseudomonadati</taxon>
        <taxon>Planctomycetota</taxon>
        <taxon>Planctomycetia</taxon>
        <taxon>Isosphaerales</taxon>
        <taxon>Isosphaeraceae</taxon>
        <taxon>Singulisphaera</taxon>
    </lineage>
</organism>
<proteinExistence type="predicted"/>
<dbReference type="AlphaFoldDB" id="L0DGQ1"/>
<dbReference type="EMBL" id="CP003364">
    <property type="protein sequence ID" value="AGA28437.1"/>
    <property type="molecule type" value="Genomic_DNA"/>
</dbReference>
<protein>
    <submittedName>
        <fullName evidence="1">Uncharacterized protein</fullName>
    </submittedName>
</protein>
<dbReference type="HOGENOM" id="CLU_1785607_0_0_0"/>
<dbReference type="OrthoDB" id="302054at2"/>
<accession>L0DGQ1</accession>
<keyword evidence="2" id="KW-1185">Reference proteome</keyword>
<reference evidence="1 2" key="1">
    <citation type="submission" date="2012-02" db="EMBL/GenBank/DDBJ databases">
        <title>Complete sequence of chromosome of Singulisphaera acidiphila DSM 18658.</title>
        <authorList>
            <consortium name="US DOE Joint Genome Institute (JGI-PGF)"/>
            <person name="Lucas S."/>
            <person name="Copeland A."/>
            <person name="Lapidus A."/>
            <person name="Glavina del Rio T."/>
            <person name="Dalin E."/>
            <person name="Tice H."/>
            <person name="Bruce D."/>
            <person name="Goodwin L."/>
            <person name="Pitluck S."/>
            <person name="Peters L."/>
            <person name="Ovchinnikova G."/>
            <person name="Chertkov O."/>
            <person name="Kyrpides N."/>
            <person name="Mavromatis K."/>
            <person name="Ivanova N."/>
            <person name="Brettin T."/>
            <person name="Detter J.C."/>
            <person name="Han C."/>
            <person name="Larimer F."/>
            <person name="Land M."/>
            <person name="Hauser L."/>
            <person name="Markowitz V."/>
            <person name="Cheng J.-F."/>
            <person name="Hugenholtz P."/>
            <person name="Woyke T."/>
            <person name="Wu D."/>
            <person name="Tindall B."/>
            <person name="Pomrenke H."/>
            <person name="Brambilla E."/>
            <person name="Klenk H.-P."/>
            <person name="Eisen J.A."/>
        </authorList>
    </citation>
    <scope>NUCLEOTIDE SEQUENCE [LARGE SCALE GENOMIC DNA]</scope>
    <source>
        <strain evidence="2">ATCC BAA-1392 / DSM 18658 / VKM B-2454 / MOB10</strain>
    </source>
</reference>
<gene>
    <name evidence="1" type="ordered locus">Sinac_4234</name>
</gene>
<name>L0DGQ1_SINAD</name>
<dbReference type="Proteomes" id="UP000010798">
    <property type="component" value="Chromosome"/>
</dbReference>
<evidence type="ECO:0000313" key="2">
    <source>
        <dbReference type="Proteomes" id="UP000010798"/>
    </source>
</evidence>
<sequence length="145" mass="16581">MAPPVSIPVRTQVPDDRGTTIVPDPKATGDMLQLQQAFAAALAAQDTRPAERRNHFAWLENTDAFKKKLVHFTGWYGGIIEVKEQPTGRVFVKIHISPWLYSDTLKTLQYDYVEETYEFFRDKVRLVDSDANVAKLEKQGYPVIR</sequence>
<evidence type="ECO:0000313" key="1">
    <source>
        <dbReference type="EMBL" id="AGA28437.1"/>
    </source>
</evidence>